<name>A0ABX0JLM4_9PROT</name>
<dbReference type="InterPro" id="IPR036390">
    <property type="entry name" value="WH_DNA-bd_sf"/>
</dbReference>
<evidence type="ECO:0000256" key="4">
    <source>
        <dbReference type="ARBA" id="ARBA00023163"/>
    </source>
</evidence>
<dbReference type="PANTHER" id="PTHR30537">
    <property type="entry name" value="HTH-TYPE TRANSCRIPTIONAL REGULATOR"/>
    <property type="match status" value="1"/>
</dbReference>
<dbReference type="InterPro" id="IPR036388">
    <property type="entry name" value="WH-like_DNA-bd_sf"/>
</dbReference>
<dbReference type="Gene3D" id="3.40.190.290">
    <property type="match status" value="1"/>
</dbReference>
<gene>
    <name evidence="6" type="ORF">GOB93_00870</name>
</gene>
<dbReference type="CDD" id="cd08422">
    <property type="entry name" value="PBP2_CrgA_like"/>
    <property type="match status" value="1"/>
</dbReference>
<dbReference type="Pfam" id="PF00126">
    <property type="entry name" value="HTH_1"/>
    <property type="match status" value="1"/>
</dbReference>
<dbReference type="Proteomes" id="UP000635278">
    <property type="component" value="Unassembled WGS sequence"/>
</dbReference>
<keyword evidence="3" id="KW-0238">DNA-binding</keyword>
<dbReference type="PROSITE" id="PS50931">
    <property type="entry name" value="HTH_LYSR"/>
    <property type="match status" value="1"/>
</dbReference>
<dbReference type="EMBL" id="WOTB01000001">
    <property type="protein sequence ID" value="NHN83197.1"/>
    <property type="molecule type" value="Genomic_DNA"/>
</dbReference>
<keyword evidence="7" id="KW-1185">Reference proteome</keyword>
<evidence type="ECO:0000256" key="1">
    <source>
        <dbReference type="ARBA" id="ARBA00009437"/>
    </source>
</evidence>
<evidence type="ECO:0000313" key="6">
    <source>
        <dbReference type="EMBL" id="NHN83197.1"/>
    </source>
</evidence>
<feature type="domain" description="HTH lysR-type" evidence="5">
    <location>
        <begin position="7"/>
        <end position="64"/>
    </location>
</feature>
<proteinExistence type="inferred from homology"/>
<evidence type="ECO:0000313" key="7">
    <source>
        <dbReference type="Proteomes" id="UP000635278"/>
    </source>
</evidence>
<keyword evidence="2" id="KW-0805">Transcription regulation</keyword>
<dbReference type="RefSeq" id="WP_173581639.1">
    <property type="nucleotide sequence ID" value="NZ_WOTB01000001.1"/>
</dbReference>
<comment type="caution">
    <text evidence="6">The sequence shown here is derived from an EMBL/GenBank/DDBJ whole genome shotgun (WGS) entry which is preliminary data.</text>
</comment>
<reference evidence="6 7" key="1">
    <citation type="journal article" date="2020" name="Int. J. Syst. Evol. Microbiol.">
        <title>Novel acetic acid bacteria from cider fermentations: Acetobacter conturbans sp. nov. and Acetobacter fallax sp. nov.</title>
        <authorList>
            <person name="Sombolestani A.S."/>
            <person name="Cleenwerck I."/>
            <person name="Cnockaert M."/>
            <person name="Borremans W."/>
            <person name="Wieme A.D."/>
            <person name="De Vuyst L."/>
            <person name="Vandamme P."/>
        </authorList>
    </citation>
    <scope>NUCLEOTIDE SEQUENCE [LARGE SCALE GENOMIC DNA]</scope>
    <source>
        <strain evidence="6 7">LMG 30640</strain>
    </source>
</reference>
<sequence>MSTKSALTLAQLQCFVCVVDVGSFVEAGRRLGMTTSGVSKTLARLEAACGVRLLNRSTHALSLTPEGERLICVARDALQAVSEVDLTLRSAASYTGGGRVRVSVPTAILRSCLVPLLQAFRTEHPDILLDLRGSDQMMDLADGAFDLVLRTGGLETVPGHRRQLLARFSWLVCGSPDYLGRRGAPKTPLDLRAHDVIAFRNQQTGLVDAWRFTDRENGITRWQPDPALVLDDANAIAAAAVAGVGLVWTPSWLVREAISSGSLVPVLSDWSCEPMDISIVRRPQEQNPERIRKVIAFLIAHAQVFA</sequence>
<comment type="similarity">
    <text evidence="1">Belongs to the LysR transcriptional regulatory family.</text>
</comment>
<organism evidence="6 7">
    <name type="scientific">Acetobacter musti</name>
    <dbReference type="NCBI Taxonomy" id="864732"/>
    <lineage>
        <taxon>Bacteria</taxon>
        <taxon>Pseudomonadati</taxon>
        <taxon>Pseudomonadota</taxon>
        <taxon>Alphaproteobacteria</taxon>
        <taxon>Acetobacterales</taxon>
        <taxon>Acetobacteraceae</taxon>
        <taxon>Acetobacter</taxon>
    </lineage>
</organism>
<keyword evidence="4" id="KW-0804">Transcription</keyword>
<dbReference type="Gene3D" id="1.10.10.10">
    <property type="entry name" value="Winged helix-like DNA-binding domain superfamily/Winged helix DNA-binding domain"/>
    <property type="match status" value="1"/>
</dbReference>
<accession>A0ABX0JLM4</accession>
<dbReference type="SUPFAM" id="SSF46785">
    <property type="entry name" value="Winged helix' DNA-binding domain"/>
    <property type="match status" value="1"/>
</dbReference>
<protein>
    <submittedName>
        <fullName evidence="6">LysR family transcriptional regulator</fullName>
    </submittedName>
</protein>
<evidence type="ECO:0000259" key="5">
    <source>
        <dbReference type="PROSITE" id="PS50931"/>
    </source>
</evidence>
<dbReference type="InterPro" id="IPR000847">
    <property type="entry name" value="LysR_HTH_N"/>
</dbReference>
<evidence type="ECO:0000256" key="3">
    <source>
        <dbReference type="ARBA" id="ARBA00023125"/>
    </source>
</evidence>
<dbReference type="InterPro" id="IPR058163">
    <property type="entry name" value="LysR-type_TF_proteobact-type"/>
</dbReference>
<dbReference type="Pfam" id="PF03466">
    <property type="entry name" value="LysR_substrate"/>
    <property type="match status" value="1"/>
</dbReference>
<evidence type="ECO:0000256" key="2">
    <source>
        <dbReference type="ARBA" id="ARBA00023015"/>
    </source>
</evidence>
<dbReference type="PANTHER" id="PTHR30537:SF72">
    <property type="entry name" value="LYSR FAMILY TRANSCRIPTIONAL REGULATOR"/>
    <property type="match status" value="1"/>
</dbReference>
<dbReference type="SUPFAM" id="SSF53850">
    <property type="entry name" value="Periplasmic binding protein-like II"/>
    <property type="match status" value="1"/>
</dbReference>
<dbReference type="InterPro" id="IPR005119">
    <property type="entry name" value="LysR_subst-bd"/>
</dbReference>